<accession>A0A9W4SW24</accession>
<keyword evidence="2" id="KW-1185">Reference proteome</keyword>
<name>A0A9W4SW24_9GLOM</name>
<gene>
    <name evidence="1" type="ORF">FWILDA_LOCUS10736</name>
</gene>
<feature type="non-terminal residue" evidence="1">
    <location>
        <position position="1"/>
    </location>
</feature>
<dbReference type="Proteomes" id="UP001153678">
    <property type="component" value="Unassembled WGS sequence"/>
</dbReference>
<reference evidence="1" key="1">
    <citation type="submission" date="2022-08" db="EMBL/GenBank/DDBJ databases">
        <authorList>
            <person name="Kallberg Y."/>
            <person name="Tangrot J."/>
            <person name="Rosling A."/>
        </authorList>
    </citation>
    <scope>NUCLEOTIDE SEQUENCE</scope>
    <source>
        <strain evidence="1">Wild A</strain>
    </source>
</reference>
<evidence type="ECO:0000313" key="2">
    <source>
        <dbReference type="Proteomes" id="UP001153678"/>
    </source>
</evidence>
<protein>
    <submittedName>
        <fullName evidence="1">2029_t:CDS:1</fullName>
    </submittedName>
</protein>
<dbReference type="EMBL" id="CAMKVN010002826">
    <property type="protein sequence ID" value="CAI2182755.1"/>
    <property type="molecule type" value="Genomic_DNA"/>
</dbReference>
<evidence type="ECO:0000313" key="1">
    <source>
        <dbReference type="EMBL" id="CAI2182755.1"/>
    </source>
</evidence>
<proteinExistence type="predicted"/>
<dbReference type="AlphaFoldDB" id="A0A9W4SW24"/>
<sequence length="116" mass="13506">TVDLNVARSLYLITGIQSDAAYRLGHFLGLQIDVDYDGEKRFLMRIALYLKRSYENWTMQSYVLAQSMELFLISWIFLGSTLESYGIPVTSPNILISVREWDLYRDNKMDLPDIKT</sequence>
<comment type="caution">
    <text evidence="1">The sequence shown here is derived from an EMBL/GenBank/DDBJ whole genome shotgun (WGS) entry which is preliminary data.</text>
</comment>
<organism evidence="1 2">
    <name type="scientific">Funneliformis geosporum</name>
    <dbReference type="NCBI Taxonomy" id="1117311"/>
    <lineage>
        <taxon>Eukaryota</taxon>
        <taxon>Fungi</taxon>
        <taxon>Fungi incertae sedis</taxon>
        <taxon>Mucoromycota</taxon>
        <taxon>Glomeromycotina</taxon>
        <taxon>Glomeromycetes</taxon>
        <taxon>Glomerales</taxon>
        <taxon>Glomeraceae</taxon>
        <taxon>Funneliformis</taxon>
    </lineage>
</organism>